<dbReference type="InterPro" id="IPR013221">
    <property type="entry name" value="Mur_ligase_cen"/>
</dbReference>
<dbReference type="Pfam" id="PF02875">
    <property type="entry name" value="Mur_ligase_C"/>
    <property type="match status" value="1"/>
</dbReference>
<dbReference type="GO" id="GO:0071555">
    <property type="term" value="P:cell wall organization"/>
    <property type="evidence" value="ECO:0007669"/>
    <property type="project" value="UniProtKB-KW"/>
</dbReference>
<dbReference type="Pfam" id="PF08245">
    <property type="entry name" value="Mur_ligase_M"/>
    <property type="match status" value="1"/>
</dbReference>
<dbReference type="SUPFAM" id="SSF51984">
    <property type="entry name" value="MurCD N-terminal domain"/>
    <property type="match status" value="1"/>
</dbReference>
<comment type="pathway">
    <text evidence="3 17 18">Cell wall biogenesis; peptidoglycan biosynthesis.</text>
</comment>
<comment type="caution">
    <text evidence="21">The sequence shown here is derived from an EMBL/GenBank/DDBJ whole genome shotgun (WGS) entry which is preliminary data.</text>
</comment>
<evidence type="ECO:0000256" key="18">
    <source>
        <dbReference type="RuleBase" id="RU003664"/>
    </source>
</evidence>
<evidence type="ECO:0000256" key="7">
    <source>
        <dbReference type="ARBA" id="ARBA00022490"/>
    </source>
</evidence>
<dbReference type="RefSeq" id="WP_067540310.1">
    <property type="nucleotide sequence ID" value="NZ_AP025567.1"/>
</dbReference>
<accession>A0A415E7B7</accession>
<comment type="function">
    <text evidence="1 17 18">Cell wall formation. Catalyzes the addition of glutamate to the nucleotide precursor UDP-N-acetylmuramoyl-L-alanine (UMA).</text>
</comment>
<evidence type="ECO:0000256" key="9">
    <source>
        <dbReference type="ARBA" id="ARBA00022741"/>
    </source>
</evidence>
<dbReference type="Gene3D" id="3.90.190.20">
    <property type="entry name" value="Mur ligase, C-terminal domain"/>
    <property type="match status" value="1"/>
</dbReference>
<dbReference type="EC" id="6.3.2.9" evidence="5 17"/>
<dbReference type="STRING" id="1776384.GCA_900086585_03017"/>
<evidence type="ECO:0000256" key="12">
    <source>
        <dbReference type="ARBA" id="ARBA00022984"/>
    </source>
</evidence>
<dbReference type="Gene3D" id="3.40.1190.10">
    <property type="entry name" value="Mur-like, catalytic domain"/>
    <property type="match status" value="1"/>
</dbReference>
<proteinExistence type="inferred from homology"/>
<dbReference type="GO" id="GO:0051301">
    <property type="term" value="P:cell division"/>
    <property type="evidence" value="ECO:0007669"/>
    <property type="project" value="UniProtKB-KW"/>
</dbReference>
<dbReference type="EMBL" id="QRMS01000001">
    <property type="protein sequence ID" value="RHJ89677.1"/>
    <property type="molecule type" value="Genomic_DNA"/>
</dbReference>
<evidence type="ECO:0000256" key="16">
    <source>
        <dbReference type="ARBA" id="ARBA00047632"/>
    </source>
</evidence>
<keyword evidence="7 17" id="KW-0963">Cytoplasm</keyword>
<protein>
    <recommendedName>
        <fullName evidence="6 17">UDP-N-acetylmuramoylalanine--D-glutamate ligase</fullName>
        <ecNumber evidence="5 17">6.3.2.9</ecNumber>
    </recommendedName>
    <alternativeName>
        <fullName evidence="15 17">D-glutamic acid-adding enzyme</fullName>
    </alternativeName>
    <alternativeName>
        <fullName evidence="14 17">UDP-N-acetylmuramoyl-L-alanyl-D-glutamate synthetase</fullName>
    </alternativeName>
</protein>
<dbReference type="PANTHER" id="PTHR43692">
    <property type="entry name" value="UDP-N-ACETYLMURAMOYLALANINE--D-GLUTAMATE LIGASE"/>
    <property type="match status" value="1"/>
</dbReference>
<comment type="similarity">
    <text evidence="4 17">Belongs to the MurCDEF family.</text>
</comment>
<evidence type="ECO:0000256" key="4">
    <source>
        <dbReference type="ARBA" id="ARBA00010416"/>
    </source>
</evidence>
<dbReference type="SUPFAM" id="SSF53244">
    <property type="entry name" value="MurD-like peptide ligases, peptide-binding domain"/>
    <property type="match status" value="1"/>
</dbReference>
<dbReference type="Proteomes" id="UP000284841">
    <property type="component" value="Unassembled WGS sequence"/>
</dbReference>
<keyword evidence="13 17" id="KW-0961">Cell wall biogenesis/degradation</keyword>
<keyword evidence="8 17" id="KW-0436">Ligase</keyword>
<keyword evidence="12 17" id="KW-0573">Peptidoglycan synthesis</keyword>
<evidence type="ECO:0000256" key="17">
    <source>
        <dbReference type="HAMAP-Rule" id="MF_00639"/>
    </source>
</evidence>
<dbReference type="InterPro" id="IPR005762">
    <property type="entry name" value="MurD"/>
</dbReference>
<evidence type="ECO:0000256" key="5">
    <source>
        <dbReference type="ARBA" id="ARBA00012212"/>
    </source>
</evidence>
<dbReference type="UniPathway" id="UPA00219"/>
<comment type="catalytic activity">
    <reaction evidence="16 17 18">
        <text>UDP-N-acetyl-alpha-D-muramoyl-L-alanine + D-glutamate + ATP = UDP-N-acetyl-alpha-D-muramoyl-L-alanyl-D-glutamate + ADP + phosphate + H(+)</text>
        <dbReference type="Rhea" id="RHEA:16429"/>
        <dbReference type="ChEBI" id="CHEBI:15378"/>
        <dbReference type="ChEBI" id="CHEBI:29986"/>
        <dbReference type="ChEBI" id="CHEBI:30616"/>
        <dbReference type="ChEBI" id="CHEBI:43474"/>
        <dbReference type="ChEBI" id="CHEBI:83898"/>
        <dbReference type="ChEBI" id="CHEBI:83900"/>
        <dbReference type="ChEBI" id="CHEBI:456216"/>
        <dbReference type="EC" id="6.3.2.9"/>
    </reaction>
</comment>
<keyword evidence="17 18" id="KW-0131">Cell cycle</keyword>
<evidence type="ECO:0000256" key="3">
    <source>
        <dbReference type="ARBA" id="ARBA00004752"/>
    </source>
</evidence>
<keyword evidence="17 18" id="KW-0132">Cell division</keyword>
<dbReference type="SUPFAM" id="SSF53623">
    <property type="entry name" value="MurD-like peptide ligases, catalytic domain"/>
    <property type="match status" value="1"/>
</dbReference>
<dbReference type="GO" id="GO:0008360">
    <property type="term" value="P:regulation of cell shape"/>
    <property type="evidence" value="ECO:0007669"/>
    <property type="project" value="UniProtKB-KW"/>
</dbReference>
<dbReference type="GO" id="GO:0005737">
    <property type="term" value="C:cytoplasm"/>
    <property type="evidence" value="ECO:0007669"/>
    <property type="project" value="UniProtKB-SubCell"/>
</dbReference>
<gene>
    <name evidence="17" type="primary">murD</name>
    <name evidence="21" type="ORF">DW099_03655</name>
</gene>
<evidence type="ECO:0000259" key="20">
    <source>
        <dbReference type="Pfam" id="PF08245"/>
    </source>
</evidence>
<dbReference type="InterPro" id="IPR036565">
    <property type="entry name" value="Mur-like_cat_sf"/>
</dbReference>
<comment type="subcellular location">
    <subcellularLocation>
        <location evidence="2 17 18">Cytoplasm</location>
    </subcellularLocation>
</comment>
<organism evidence="21 22">
    <name type="scientific">Emergencia timonensis</name>
    <dbReference type="NCBI Taxonomy" id="1776384"/>
    <lineage>
        <taxon>Bacteria</taxon>
        <taxon>Bacillati</taxon>
        <taxon>Bacillota</taxon>
        <taxon>Clostridia</taxon>
        <taxon>Peptostreptococcales</taxon>
        <taxon>Anaerovoracaceae</taxon>
        <taxon>Emergencia</taxon>
    </lineage>
</organism>
<evidence type="ECO:0000256" key="13">
    <source>
        <dbReference type="ARBA" id="ARBA00023316"/>
    </source>
</evidence>
<evidence type="ECO:0000313" key="22">
    <source>
        <dbReference type="Proteomes" id="UP000284841"/>
    </source>
</evidence>
<dbReference type="NCBIfam" id="TIGR01087">
    <property type="entry name" value="murD"/>
    <property type="match status" value="1"/>
</dbReference>
<evidence type="ECO:0000256" key="10">
    <source>
        <dbReference type="ARBA" id="ARBA00022840"/>
    </source>
</evidence>
<dbReference type="InterPro" id="IPR036615">
    <property type="entry name" value="Mur_ligase_C_dom_sf"/>
</dbReference>
<feature type="binding site" evidence="17">
    <location>
        <begin position="120"/>
        <end position="126"/>
    </location>
    <ligand>
        <name>ATP</name>
        <dbReference type="ChEBI" id="CHEBI:30616"/>
    </ligand>
</feature>
<feature type="domain" description="Mur ligase C-terminal" evidence="19">
    <location>
        <begin position="319"/>
        <end position="433"/>
    </location>
</feature>
<keyword evidence="11 17" id="KW-0133">Cell shape</keyword>
<keyword evidence="10 17" id="KW-0067">ATP-binding</keyword>
<dbReference type="AlphaFoldDB" id="A0A415E7B7"/>
<keyword evidence="9 17" id="KW-0547">Nucleotide-binding</keyword>
<dbReference type="PANTHER" id="PTHR43692:SF1">
    <property type="entry name" value="UDP-N-ACETYLMURAMOYLALANINE--D-GLUTAMATE LIGASE"/>
    <property type="match status" value="1"/>
</dbReference>
<dbReference type="Pfam" id="PF21799">
    <property type="entry name" value="MurD-like_N"/>
    <property type="match status" value="1"/>
</dbReference>
<dbReference type="HAMAP" id="MF_00639">
    <property type="entry name" value="MurD"/>
    <property type="match status" value="1"/>
</dbReference>
<dbReference type="GO" id="GO:0005524">
    <property type="term" value="F:ATP binding"/>
    <property type="evidence" value="ECO:0007669"/>
    <property type="project" value="UniProtKB-UniRule"/>
</dbReference>
<keyword evidence="22" id="KW-1185">Reference proteome</keyword>
<evidence type="ECO:0000256" key="1">
    <source>
        <dbReference type="ARBA" id="ARBA00002734"/>
    </source>
</evidence>
<evidence type="ECO:0000256" key="8">
    <source>
        <dbReference type="ARBA" id="ARBA00022598"/>
    </source>
</evidence>
<evidence type="ECO:0000256" key="6">
    <source>
        <dbReference type="ARBA" id="ARBA00015655"/>
    </source>
</evidence>
<evidence type="ECO:0000256" key="2">
    <source>
        <dbReference type="ARBA" id="ARBA00004496"/>
    </source>
</evidence>
<evidence type="ECO:0000256" key="15">
    <source>
        <dbReference type="ARBA" id="ARBA00032324"/>
    </source>
</evidence>
<dbReference type="GO" id="GO:0008764">
    <property type="term" value="F:UDP-N-acetylmuramoylalanine-D-glutamate ligase activity"/>
    <property type="evidence" value="ECO:0007669"/>
    <property type="project" value="UniProtKB-UniRule"/>
</dbReference>
<dbReference type="OrthoDB" id="9809796at2"/>
<sequence length="458" mass="50050">MKANINNMKDKKVLIVGMGKSGIAAAQAMIRLEAEVFIQDSKKEDTIDAQLISFLRGRGVTCYFNQIPPDMAAFDLLIVSPGVSPELPFITEAKEKGAEIIGELEIAYRIGSGNYIAITGTNGKTTTTTLVGEIFKNARRKTYVVGNIGVAVISASIDAGEDDWLVTETSSFQLETTKYFKPVVSAILNLTPDHLNRHHTMKAYGDAKAKVFANQSADGYLVINYDDKGCYKLAAGCKAKVVPFSRKSQLDFGAFLKDDRIVIKGETGEVADICGKEDLKIIGAHNLENVLAAAAIAYFAGIDAETIGRTIAGFGGVEHRIEFAGEIEGVRYYNDSKGTNIDAAVTALKAIEQNIILIAGGDAKGQDFDEFVEHFRGSVKKMILLGRDAHLIQEAADRKGFKDYVFCKDMDDCVRKAYELAEPGDNVLLSPACASWDMYDNFEQRGEHFKNCVSRLEE</sequence>
<evidence type="ECO:0000256" key="14">
    <source>
        <dbReference type="ARBA" id="ARBA00030398"/>
    </source>
</evidence>
<dbReference type="InterPro" id="IPR004101">
    <property type="entry name" value="Mur_ligase_C"/>
</dbReference>
<reference evidence="21 22" key="1">
    <citation type="submission" date="2018-08" db="EMBL/GenBank/DDBJ databases">
        <title>A genome reference for cultivated species of the human gut microbiota.</title>
        <authorList>
            <person name="Zou Y."/>
            <person name="Xue W."/>
            <person name="Luo G."/>
        </authorList>
    </citation>
    <scope>NUCLEOTIDE SEQUENCE [LARGE SCALE GENOMIC DNA]</scope>
    <source>
        <strain evidence="21 22">AM07-24</strain>
    </source>
</reference>
<name>A0A415E7B7_9FIRM</name>
<dbReference type="GO" id="GO:0009252">
    <property type="term" value="P:peptidoglycan biosynthetic process"/>
    <property type="evidence" value="ECO:0007669"/>
    <property type="project" value="UniProtKB-UniRule"/>
</dbReference>
<feature type="domain" description="Mur ligase central" evidence="20">
    <location>
        <begin position="118"/>
        <end position="297"/>
    </location>
</feature>
<dbReference type="Gene3D" id="3.40.50.720">
    <property type="entry name" value="NAD(P)-binding Rossmann-like Domain"/>
    <property type="match status" value="1"/>
</dbReference>
<evidence type="ECO:0000256" key="11">
    <source>
        <dbReference type="ARBA" id="ARBA00022960"/>
    </source>
</evidence>
<evidence type="ECO:0000259" key="19">
    <source>
        <dbReference type="Pfam" id="PF02875"/>
    </source>
</evidence>
<evidence type="ECO:0000313" key="21">
    <source>
        <dbReference type="EMBL" id="RHJ89677.1"/>
    </source>
</evidence>